<dbReference type="SMART" id="SM00267">
    <property type="entry name" value="GGDEF"/>
    <property type="match status" value="1"/>
</dbReference>
<gene>
    <name evidence="5" type="ORF">AT959_02650</name>
</gene>
<dbReference type="SUPFAM" id="SSF55073">
    <property type="entry name" value="Nucleotide cyclase"/>
    <property type="match status" value="1"/>
</dbReference>
<dbReference type="InterPro" id="IPR050469">
    <property type="entry name" value="Diguanylate_Cyclase"/>
</dbReference>
<evidence type="ECO:0000256" key="2">
    <source>
        <dbReference type="ARBA" id="ARBA00034247"/>
    </source>
</evidence>
<dbReference type="GO" id="GO:0052621">
    <property type="term" value="F:diguanylate cyclase activity"/>
    <property type="evidence" value="ECO:0007669"/>
    <property type="project" value="UniProtKB-EC"/>
</dbReference>
<keyword evidence="6" id="KW-1185">Reference proteome</keyword>
<dbReference type="InterPro" id="IPR043128">
    <property type="entry name" value="Rev_trsase/Diguanyl_cyclase"/>
</dbReference>
<dbReference type="NCBIfam" id="TIGR00254">
    <property type="entry name" value="GGDEF"/>
    <property type="match status" value="1"/>
</dbReference>
<dbReference type="FunFam" id="3.30.70.270:FF:000001">
    <property type="entry name" value="Diguanylate cyclase domain protein"/>
    <property type="match status" value="1"/>
</dbReference>
<dbReference type="EMBL" id="LODL01000007">
    <property type="protein sequence ID" value="KXB31979.1"/>
    <property type="molecule type" value="Genomic_DNA"/>
</dbReference>
<dbReference type="GO" id="GO:0043709">
    <property type="term" value="P:cell adhesion involved in single-species biofilm formation"/>
    <property type="evidence" value="ECO:0007669"/>
    <property type="project" value="TreeGrafter"/>
</dbReference>
<dbReference type="Gene3D" id="2.60.40.2380">
    <property type="match status" value="1"/>
</dbReference>
<feature type="transmembrane region" description="Helical" evidence="3">
    <location>
        <begin position="201"/>
        <end position="222"/>
    </location>
</feature>
<dbReference type="Pfam" id="PF07695">
    <property type="entry name" value="7TMR-DISM_7TM"/>
    <property type="match status" value="1"/>
</dbReference>
<dbReference type="STRING" id="281362.AT959_02650"/>
<dbReference type="GO" id="GO:0005886">
    <property type="term" value="C:plasma membrane"/>
    <property type="evidence" value="ECO:0007669"/>
    <property type="project" value="TreeGrafter"/>
</dbReference>
<dbReference type="InterPro" id="IPR011623">
    <property type="entry name" value="7TMR_DISM_rcpt_extracell_dom1"/>
</dbReference>
<feature type="transmembrane region" description="Helical" evidence="3">
    <location>
        <begin position="353"/>
        <end position="373"/>
    </location>
</feature>
<comment type="catalytic activity">
    <reaction evidence="2">
        <text>2 GTP = 3',3'-c-di-GMP + 2 diphosphate</text>
        <dbReference type="Rhea" id="RHEA:24898"/>
        <dbReference type="ChEBI" id="CHEBI:33019"/>
        <dbReference type="ChEBI" id="CHEBI:37565"/>
        <dbReference type="ChEBI" id="CHEBI:58805"/>
        <dbReference type="EC" id="2.7.7.65"/>
    </reaction>
</comment>
<dbReference type="Pfam" id="PF00990">
    <property type="entry name" value="GGDEF"/>
    <property type="match status" value="1"/>
</dbReference>
<evidence type="ECO:0000313" key="5">
    <source>
        <dbReference type="EMBL" id="KXB31979.1"/>
    </source>
</evidence>
<keyword evidence="3" id="KW-0812">Transmembrane</keyword>
<feature type="transmembrane region" description="Helical" evidence="3">
    <location>
        <begin position="234"/>
        <end position="252"/>
    </location>
</feature>
<dbReference type="PANTHER" id="PTHR45138">
    <property type="entry name" value="REGULATORY COMPONENTS OF SENSORY TRANSDUCTION SYSTEM"/>
    <property type="match status" value="1"/>
</dbReference>
<protein>
    <recommendedName>
        <fullName evidence="1">diguanylate cyclase</fullName>
        <ecNumber evidence="1">2.7.7.65</ecNumber>
    </recommendedName>
</protein>
<feature type="transmembrane region" description="Helical" evidence="3">
    <location>
        <begin position="321"/>
        <end position="341"/>
    </location>
</feature>
<dbReference type="InterPro" id="IPR000160">
    <property type="entry name" value="GGDEF_dom"/>
</dbReference>
<dbReference type="PANTHER" id="PTHR45138:SF9">
    <property type="entry name" value="DIGUANYLATE CYCLASE DGCM-RELATED"/>
    <property type="match status" value="1"/>
</dbReference>
<evidence type="ECO:0000256" key="3">
    <source>
        <dbReference type="SAM" id="Phobius"/>
    </source>
</evidence>
<dbReference type="RefSeq" id="WP_066880298.1">
    <property type="nucleotide sequence ID" value="NZ_LODL01000007.1"/>
</dbReference>
<keyword evidence="3" id="KW-0472">Membrane</keyword>
<evidence type="ECO:0000313" key="6">
    <source>
        <dbReference type="Proteomes" id="UP000070186"/>
    </source>
</evidence>
<dbReference type="Gene3D" id="3.30.70.270">
    <property type="match status" value="1"/>
</dbReference>
<dbReference type="CDD" id="cd01949">
    <property type="entry name" value="GGDEF"/>
    <property type="match status" value="1"/>
</dbReference>
<keyword evidence="3" id="KW-1133">Transmembrane helix</keyword>
<sequence length="585" mass="64974">MPSLFRPLPRVRPAGFLPERRWWIWLALLWLALASTSRAEVPALSALPEQALGRHLGILPEMKQPLTLAEAVAQQQQGQFRSTEQVVPKFGIGSPPIWLHLAVSNDSDQAVRRQLQLEISWLDRIEVYHTQGTKVVGQWLAGDGDASFQHPLPGLGYVFDVQLPPGRNDIYLRVATTDPLVAPLRLLDAAQAATLKQQHDYGYGLLYGFLLALIAYNAMLFIGLRERGYLDYTLYLGSFVILHLAYSGHAYAWLWPGQAVFQQYAIPLMMVTFSCLGLRFASGFLNLRQHAPLAHRLVYWLIVSILGLVFGAVLLRSPQAAVTIAFLFVLIFSVTMVWLGIITIRHGRIAGRYFIAAALTTLLGSTTTALAVWQGLPYSTLAFHAAGWGVVFEGILLALALAYRMRQHQNARLQAEQLARTDPLTSLLNRRAFFEHAGPLWSAALRNQRPLSVIMADIDHFKSINDNHGHATGDKVLAAVSRRLAEACRNSDIAARWGGEEFVMLLQDTDARQAAQLAERLRAEIEGLKLGPTGYPMKLSASFGIAQLGEHESLDQLIREADQWLYQAKQNGRNRVAGALQTESA</sequence>
<accession>A0A133XM08</accession>
<evidence type="ECO:0000259" key="4">
    <source>
        <dbReference type="PROSITE" id="PS50887"/>
    </source>
</evidence>
<feature type="transmembrane region" description="Helical" evidence="3">
    <location>
        <begin position="297"/>
        <end position="315"/>
    </location>
</feature>
<reference evidence="5 6" key="1">
    <citation type="submission" date="2015-12" db="EMBL/GenBank/DDBJ databases">
        <title>Nitrous oxide reduction kinetics distinguish bacteria harboring typical versus atypical NosZ.</title>
        <authorList>
            <person name="Yoon S."/>
            <person name="Nissen S."/>
            <person name="Park D."/>
            <person name="Sanford R.A."/>
            <person name="Loeffler F.E."/>
        </authorList>
    </citation>
    <scope>NUCLEOTIDE SEQUENCE [LARGE SCALE GENOMIC DNA]</scope>
    <source>
        <strain evidence="5 6">ATCC BAA-841</strain>
    </source>
</reference>
<dbReference type="AlphaFoldDB" id="A0A133XM08"/>
<dbReference type="GO" id="GO:1902201">
    <property type="term" value="P:negative regulation of bacterial-type flagellum-dependent cell motility"/>
    <property type="evidence" value="ECO:0007669"/>
    <property type="project" value="TreeGrafter"/>
</dbReference>
<proteinExistence type="predicted"/>
<dbReference type="InterPro" id="IPR029787">
    <property type="entry name" value="Nucleotide_cyclase"/>
</dbReference>
<feature type="domain" description="GGDEF" evidence="4">
    <location>
        <begin position="449"/>
        <end position="581"/>
    </location>
</feature>
<dbReference type="EC" id="2.7.7.65" evidence="1"/>
<dbReference type="PROSITE" id="PS50887">
    <property type="entry name" value="GGDEF"/>
    <property type="match status" value="1"/>
</dbReference>
<comment type="caution">
    <text evidence="5">The sequence shown here is derived from an EMBL/GenBank/DDBJ whole genome shotgun (WGS) entry which is preliminary data.</text>
</comment>
<feature type="transmembrane region" description="Helical" evidence="3">
    <location>
        <begin position="264"/>
        <end position="285"/>
    </location>
</feature>
<dbReference type="InterPro" id="IPR011622">
    <property type="entry name" value="7TMR_DISM_rcpt_extracell_dom2"/>
</dbReference>
<organism evidence="5 6">
    <name type="scientific">Dechloromonas denitrificans</name>
    <dbReference type="NCBI Taxonomy" id="281362"/>
    <lineage>
        <taxon>Bacteria</taxon>
        <taxon>Pseudomonadati</taxon>
        <taxon>Pseudomonadota</taxon>
        <taxon>Betaproteobacteria</taxon>
        <taxon>Rhodocyclales</taxon>
        <taxon>Azonexaceae</taxon>
        <taxon>Dechloromonas</taxon>
    </lineage>
</organism>
<feature type="transmembrane region" description="Helical" evidence="3">
    <location>
        <begin position="385"/>
        <end position="403"/>
    </location>
</feature>
<dbReference type="Pfam" id="PF07696">
    <property type="entry name" value="7TMR-DISMED2"/>
    <property type="match status" value="1"/>
</dbReference>
<name>A0A133XM08_9RHOO</name>
<evidence type="ECO:0000256" key="1">
    <source>
        <dbReference type="ARBA" id="ARBA00012528"/>
    </source>
</evidence>
<dbReference type="Proteomes" id="UP000070186">
    <property type="component" value="Unassembled WGS sequence"/>
</dbReference>